<proteinExistence type="predicted"/>
<dbReference type="Proteomes" id="UP001595793">
    <property type="component" value="Unassembled WGS sequence"/>
</dbReference>
<comment type="caution">
    <text evidence="2">The sequence shown here is derived from an EMBL/GenBank/DDBJ whole genome shotgun (WGS) entry which is preliminary data.</text>
</comment>
<name>A0ABV8H9Y7_9FLAO</name>
<dbReference type="EMBL" id="JBHSAS010000006">
    <property type="protein sequence ID" value="MFC4028081.1"/>
    <property type="molecule type" value="Genomic_DNA"/>
</dbReference>
<sequence length="51" mass="5873">MKKISGRDIKFALAGFLCYFALNVVLDFKENKTAFVEGYSSGKDYFMDHKK</sequence>
<evidence type="ECO:0000313" key="1">
    <source>
        <dbReference type="EMBL" id="MFC4028081.1"/>
    </source>
</evidence>
<reference evidence="2" key="1">
    <citation type="journal article" date="2014" name="Int. J. Syst. Evol. Microbiol.">
        <title>Complete genome of a new Firmicutes species belonging to the dominant human colonic microbiota ('Ruminococcus bicirculans') reveals two chromosomes and a selective capacity to utilize plant glucans.</title>
        <authorList>
            <consortium name="NISC Comparative Sequencing Program"/>
            <person name="Wegmann U."/>
            <person name="Louis P."/>
            <person name="Goesmann A."/>
            <person name="Henrissat B."/>
            <person name="Duncan S.H."/>
            <person name="Flint H.J."/>
        </authorList>
    </citation>
    <scope>NUCLEOTIDE SEQUENCE</scope>
    <source>
        <strain evidence="2">CECT 9128</strain>
    </source>
</reference>
<keyword evidence="3" id="KW-1185">Reference proteome</keyword>
<dbReference type="EMBL" id="JBHSAS010000011">
    <property type="protein sequence ID" value="MFC4028770.1"/>
    <property type="molecule type" value="Genomic_DNA"/>
</dbReference>
<accession>A0ABV8H9Y7</accession>
<evidence type="ECO:0000313" key="3">
    <source>
        <dbReference type="Proteomes" id="UP001595793"/>
    </source>
</evidence>
<gene>
    <name evidence="1" type="ORF">ACFOS1_11740</name>
    <name evidence="2" type="ORF">ACFOS1_15225</name>
</gene>
<evidence type="ECO:0000313" key="2">
    <source>
        <dbReference type="EMBL" id="MFC4028770.1"/>
    </source>
</evidence>
<protein>
    <submittedName>
        <fullName evidence="2">Uncharacterized protein</fullName>
    </submittedName>
</protein>
<organism evidence="2 3">
    <name type="scientific">Zunongwangia endophytica</name>
    <dbReference type="NCBI Taxonomy" id="1808945"/>
    <lineage>
        <taxon>Bacteria</taxon>
        <taxon>Pseudomonadati</taxon>
        <taxon>Bacteroidota</taxon>
        <taxon>Flavobacteriia</taxon>
        <taxon>Flavobacteriales</taxon>
        <taxon>Flavobacteriaceae</taxon>
        <taxon>Zunongwangia</taxon>
    </lineage>
</organism>
<dbReference type="RefSeq" id="WP_290231316.1">
    <property type="nucleotide sequence ID" value="NZ_JAUFPZ010000002.1"/>
</dbReference>
<reference evidence="3" key="2">
    <citation type="journal article" date="2019" name="Int. J. Syst. Evol. Microbiol.">
        <title>The Global Catalogue of Microorganisms (GCM) 10K type strain sequencing project: providing services to taxonomists for standard genome sequencing and annotation.</title>
        <authorList>
            <consortium name="The Broad Institute Genomics Platform"/>
            <consortium name="The Broad Institute Genome Sequencing Center for Infectious Disease"/>
            <person name="Wu L."/>
            <person name="Ma J."/>
        </authorList>
    </citation>
    <scope>NUCLEOTIDE SEQUENCE [LARGE SCALE GENOMIC DNA]</scope>
    <source>
        <strain evidence="3">CECT 9128</strain>
    </source>
</reference>
<reference evidence="2" key="3">
    <citation type="submission" date="2024-09" db="EMBL/GenBank/DDBJ databases">
        <authorList>
            <person name="Sun Q."/>
            <person name="Mori K."/>
        </authorList>
    </citation>
    <scope>NUCLEOTIDE SEQUENCE</scope>
    <source>
        <strain evidence="2">CECT 9128</strain>
    </source>
</reference>